<protein>
    <submittedName>
        <fullName evidence="1">Uncharacterized protein</fullName>
    </submittedName>
</protein>
<proteinExistence type="predicted"/>
<sequence length="209" mass="23351">MPIDIKIPNTQSKINGLYPPNRIRNRFRFGVSGHQKAPEITFNVPIFPITCSIDVACPPLKSIRAQAPGTSLFGGVGSNPTAAIFFFITIPSTIDHPRPPETTDEPMPFHRRYGPIALYKEFLNYFHIGKNVGKGMYRLRSARLIQGNHLDEEVTGMLASSTRRFPHFSLWDRIPELRLSCQAIVITEASSRPVPAQPPCQDLPDLCGK</sequence>
<organism evidence="1 2">
    <name type="scientific">Phyllotreta striolata</name>
    <name type="common">Striped flea beetle</name>
    <name type="synonym">Crioceris striolata</name>
    <dbReference type="NCBI Taxonomy" id="444603"/>
    <lineage>
        <taxon>Eukaryota</taxon>
        <taxon>Metazoa</taxon>
        <taxon>Ecdysozoa</taxon>
        <taxon>Arthropoda</taxon>
        <taxon>Hexapoda</taxon>
        <taxon>Insecta</taxon>
        <taxon>Pterygota</taxon>
        <taxon>Neoptera</taxon>
        <taxon>Endopterygota</taxon>
        <taxon>Coleoptera</taxon>
        <taxon>Polyphaga</taxon>
        <taxon>Cucujiformia</taxon>
        <taxon>Chrysomeloidea</taxon>
        <taxon>Chrysomelidae</taxon>
        <taxon>Galerucinae</taxon>
        <taxon>Alticini</taxon>
        <taxon>Phyllotreta</taxon>
    </lineage>
</organism>
<dbReference type="AlphaFoldDB" id="A0A9N9TJF8"/>
<evidence type="ECO:0000313" key="2">
    <source>
        <dbReference type="Proteomes" id="UP001153712"/>
    </source>
</evidence>
<name>A0A9N9TJF8_PHYSR</name>
<reference evidence="1" key="1">
    <citation type="submission" date="2022-01" db="EMBL/GenBank/DDBJ databases">
        <authorList>
            <person name="King R."/>
        </authorList>
    </citation>
    <scope>NUCLEOTIDE SEQUENCE</scope>
</reference>
<keyword evidence="2" id="KW-1185">Reference proteome</keyword>
<gene>
    <name evidence="1" type="ORF">PHYEVI_LOCUS2798</name>
</gene>
<evidence type="ECO:0000313" key="1">
    <source>
        <dbReference type="EMBL" id="CAG9856375.1"/>
    </source>
</evidence>
<dbReference type="EMBL" id="OU900105">
    <property type="protein sequence ID" value="CAG9856375.1"/>
    <property type="molecule type" value="Genomic_DNA"/>
</dbReference>
<accession>A0A9N9TJF8</accession>
<dbReference type="Proteomes" id="UP001153712">
    <property type="component" value="Chromosome 12"/>
</dbReference>